<evidence type="ECO:0000256" key="7">
    <source>
        <dbReference type="SAM" id="SignalP"/>
    </source>
</evidence>
<dbReference type="CDD" id="cd01098">
    <property type="entry name" value="PAN_AP_plant"/>
    <property type="match status" value="1"/>
</dbReference>
<feature type="signal peptide" evidence="7">
    <location>
        <begin position="1"/>
        <end position="19"/>
    </location>
</feature>
<evidence type="ECO:0000256" key="1">
    <source>
        <dbReference type="ARBA" id="ARBA00004167"/>
    </source>
</evidence>
<evidence type="ECO:0000256" key="4">
    <source>
        <dbReference type="ARBA" id="ARBA00022989"/>
    </source>
</evidence>
<dbReference type="EMBL" id="CM003529">
    <property type="protein sequence ID" value="RCV11190.1"/>
    <property type="molecule type" value="Genomic_DNA"/>
</dbReference>
<evidence type="ECO:0000259" key="9">
    <source>
        <dbReference type="PROSITE" id="PS50948"/>
    </source>
</evidence>
<reference evidence="10" key="1">
    <citation type="journal article" date="2012" name="Nat. Biotechnol.">
        <title>Reference genome sequence of the model plant Setaria.</title>
        <authorList>
            <person name="Bennetzen J.L."/>
            <person name="Schmutz J."/>
            <person name="Wang H."/>
            <person name="Percifield R."/>
            <person name="Hawkins J."/>
            <person name="Pontaroli A.C."/>
            <person name="Estep M."/>
            <person name="Feng L."/>
            <person name="Vaughn J.N."/>
            <person name="Grimwood J."/>
            <person name="Jenkins J."/>
            <person name="Barry K."/>
            <person name="Lindquist E."/>
            <person name="Hellsten U."/>
            <person name="Deshpande S."/>
            <person name="Wang X."/>
            <person name="Wu X."/>
            <person name="Mitros T."/>
            <person name="Triplett J."/>
            <person name="Yang X."/>
            <person name="Ye C.Y."/>
            <person name="Mauro-Herrera M."/>
            <person name="Wang L."/>
            <person name="Li P."/>
            <person name="Sharma M."/>
            <person name="Sharma R."/>
            <person name="Ronald P.C."/>
            <person name="Panaud O."/>
            <person name="Kellogg E.A."/>
            <person name="Brutnell T.P."/>
            <person name="Doust A.N."/>
            <person name="Tuskan G.A."/>
            <person name="Rokhsar D."/>
            <person name="Devos K.M."/>
        </authorList>
    </citation>
    <scope>NUCLEOTIDE SEQUENCE [LARGE SCALE GENOMIC DNA]</scope>
    <source>
        <strain evidence="10">Yugu1</strain>
    </source>
</reference>
<comment type="subcellular location">
    <subcellularLocation>
        <location evidence="1">Membrane</location>
        <topology evidence="1">Single-pass membrane protein</topology>
    </subcellularLocation>
</comment>
<dbReference type="SUPFAM" id="SSF57414">
    <property type="entry name" value="Hairpin loop containing domain-like"/>
    <property type="match status" value="1"/>
</dbReference>
<dbReference type="InterPro" id="IPR011009">
    <property type="entry name" value="Kinase-like_dom_sf"/>
</dbReference>
<evidence type="ECO:0000256" key="5">
    <source>
        <dbReference type="ARBA" id="ARBA00023136"/>
    </source>
</evidence>
<dbReference type="Pfam" id="PF08276">
    <property type="entry name" value="PAN_2"/>
    <property type="match status" value="1"/>
</dbReference>
<feature type="domain" description="Protein kinase" evidence="8">
    <location>
        <begin position="308"/>
        <end position="479"/>
    </location>
</feature>
<evidence type="ECO:0000256" key="2">
    <source>
        <dbReference type="ARBA" id="ARBA00022692"/>
    </source>
</evidence>
<dbReference type="PANTHER" id="PTHR47974">
    <property type="entry name" value="OS07G0415500 PROTEIN"/>
    <property type="match status" value="1"/>
</dbReference>
<evidence type="ECO:0000256" key="3">
    <source>
        <dbReference type="ARBA" id="ARBA00022729"/>
    </source>
</evidence>
<evidence type="ECO:0008006" key="11">
    <source>
        <dbReference type="Google" id="ProtNLM"/>
    </source>
</evidence>
<dbReference type="InterPro" id="IPR000719">
    <property type="entry name" value="Prot_kinase_dom"/>
</dbReference>
<organism evidence="10">
    <name type="scientific">Setaria italica</name>
    <name type="common">Foxtail millet</name>
    <name type="synonym">Panicum italicum</name>
    <dbReference type="NCBI Taxonomy" id="4555"/>
    <lineage>
        <taxon>Eukaryota</taxon>
        <taxon>Viridiplantae</taxon>
        <taxon>Streptophyta</taxon>
        <taxon>Embryophyta</taxon>
        <taxon>Tracheophyta</taxon>
        <taxon>Spermatophyta</taxon>
        <taxon>Magnoliopsida</taxon>
        <taxon>Liliopsida</taxon>
        <taxon>Poales</taxon>
        <taxon>Poaceae</taxon>
        <taxon>PACMAD clade</taxon>
        <taxon>Panicoideae</taxon>
        <taxon>Panicodae</taxon>
        <taxon>Paniceae</taxon>
        <taxon>Cenchrinae</taxon>
        <taxon>Setaria</taxon>
    </lineage>
</organism>
<evidence type="ECO:0000256" key="6">
    <source>
        <dbReference type="SAM" id="Phobius"/>
    </source>
</evidence>
<dbReference type="Gene3D" id="1.10.510.10">
    <property type="entry name" value="Transferase(Phosphotransferase) domain 1"/>
    <property type="match status" value="1"/>
</dbReference>
<keyword evidence="2 6" id="KW-0812">Transmembrane</keyword>
<keyword evidence="5 6" id="KW-0472">Membrane</keyword>
<name>A0A368Q1T4_SETIT</name>
<dbReference type="AlphaFoldDB" id="A0A368Q1T4"/>
<feature type="domain" description="Apple" evidence="9">
    <location>
        <begin position="193"/>
        <end position="277"/>
    </location>
</feature>
<dbReference type="PROSITE" id="PS50948">
    <property type="entry name" value="PAN"/>
    <property type="match status" value="1"/>
</dbReference>
<dbReference type="SUPFAM" id="SSF56112">
    <property type="entry name" value="Protein kinase-like (PK-like)"/>
    <property type="match status" value="1"/>
</dbReference>
<dbReference type="GO" id="GO:0005524">
    <property type="term" value="F:ATP binding"/>
    <property type="evidence" value="ECO:0007669"/>
    <property type="project" value="InterPro"/>
</dbReference>
<accession>A0A368Q1T4</accession>
<gene>
    <name evidence="10" type="ORF">SETIT_2G166900v2</name>
</gene>
<dbReference type="GO" id="GO:0016020">
    <property type="term" value="C:membrane"/>
    <property type="evidence" value="ECO:0007669"/>
    <property type="project" value="UniProtKB-SubCell"/>
</dbReference>
<dbReference type="PANTHER" id="PTHR47974:SF19">
    <property type="entry name" value="RECEPTOR-LIKE SERINE_THREONINE-PROTEIN KINASE"/>
    <property type="match status" value="1"/>
</dbReference>
<proteinExistence type="predicted"/>
<feature type="transmembrane region" description="Helical" evidence="6">
    <location>
        <begin position="290"/>
        <end position="312"/>
    </location>
</feature>
<reference evidence="10" key="2">
    <citation type="submission" date="2015-07" db="EMBL/GenBank/DDBJ databases">
        <authorList>
            <person name="Noorani M."/>
        </authorList>
    </citation>
    <scope>NUCLEOTIDE SEQUENCE</scope>
    <source>
        <strain evidence="10">Yugu1</strain>
    </source>
</reference>
<evidence type="ECO:0000259" key="8">
    <source>
        <dbReference type="PROSITE" id="PS50011"/>
    </source>
</evidence>
<sequence length="479" mass="53631">MHFLHLLVVLGLHYFSTHTTSSSAATYTLPHGHALTSNKMLVSGNGKFALGFFQTGSKSSNNTSTLTWAYGSTSFDHPTDTLLSGAKLGRNKITGRNHLLVSRKNTIDQASYWSNVSGQRISRIWNSQDWVKFSYEPKYHMLGLPLLFPQKKICTNNANTLCECMKGFSVRSPEDWKVEDRTGGCTKNTPLNCRSHSDKNSTGTTDTFYSIPSIRLPYNSKLIPNASSWTVCARVCLNNCSCTAYSYGKDGCSIWHDELVNVAADGNGEILYIHLAAKEVQNRKSSIRGMITIVAICAIFASLGFIFLILIWRMRLGKWGRHTVDNDMGSTGITIFRYTDLKHAIKNFSEKLGVLSDSVTIAMKMLHGVRQGEKQFRAEVSSIGIIQHINLVKLIGFCCEGDRRLLVYQYMPNHSLDAHLFQNHGTVLEWNNRYQIALGVARGLAYLHHSCRDCIIHFSSHVVTTIRGTIGYLAPKWIM</sequence>
<dbReference type="Pfam" id="PF07714">
    <property type="entry name" value="PK_Tyr_Ser-Thr"/>
    <property type="match status" value="1"/>
</dbReference>
<dbReference type="GO" id="GO:0004672">
    <property type="term" value="F:protein kinase activity"/>
    <property type="evidence" value="ECO:0007669"/>
    <property type="project" value="InterPro"/>
</dbReference>
<dbReference type="InterPro" id="IPR001245">
    <property type="entry name" value="Ser-Thr/Tyr_kinase_cat_dom"/>
</dbReference>
<keyword evidence="4 6" id="KW-1133">Transmembrane helix</keyword>
<dbReference type="PROSITE" id="PS50011">
    <property type="entry name" value="PROTEIN_KINASE_DOM"/>
    <property type="match status" value="1"/>
</dbReference>
<protein>
    <recommendedName>
        <fullName evidence="11">Apple domain-containing protein</fullName>
    </recommendedName>
</protein>
<keyword evidence="3 7" id="KW-0732">Signal</keyword>
<dbReference type="InterPro" id="IPR003609">
    <property type="entry name" value="Pan_app"/>
</dbReference>
<evidence type="ECO:0000313" key="10">
    <source>
        <dbReference type="EMBL" id="RCV11190.1"/>
    </source>
</evidence>
<dbReference type="SMART" id="SM00473">
    <property type="entry name" value="PAN_AP"/>
    <property type="match status" value="1"/>
</dbReference>
<feature type="chain" id="PRO_5016809862" description="Apple domain-containing protein" evidence="7">
    <location>
        <begin position="20"/>
        <end position="479"/>
    </location>
</feature>
<dbReference type="OrthoDB" id="4062651at2759"/>